<evidence type="ECO:0000259" key="6">
    <source>
        <dbReference type="Pfam" id="PF03407"/>
    </source>
</evidence>
<dbReference type="AlphaFoldDB" id="A0AAN6ZEW8"/>
<comment type="similarity">
    <text evidence="2">Belongs to the glycosyltransferase 77 family.</text>
</comment>
<dbReference type="Gene3D" id="3.90.550.10">
    <property type="entry name" value="Spore Coat Polysaccharide Biosynthesis Protein SpsA, Chain A"/>
    <property type="match status" value="1"/>
</dbReference>
<reference evidence="7" key="1">
    <citation type="journal article" date="2023" name="Mol. Phylogenet. Evol.">
        <title>Genome-scale phylogeny and comparative genomics of the fungal order Sordariales.</title>
        <authorList>
            <person name="Hensen N."/>
            <person name="Bonometti L."/>
            <person name="Westerberg I."/>
            <person name="Brannstrom I.O."/>
            <person name="Guillou S."/>
            <person name="Cros-Aarteil S."/>
            <person name="Calhoun S."/>
            <person name="Haridas S."/>
            <person name="Kuo A."/>
            <person name="Mondo S."/>
            <person name="Pangilinan J."/>
            <person name="Riley R."/>
            <person name="LaButti K."/>
            <person name="Andreopoulos B."/>
            <person name="Lipzen A."/>
            <person name="Chen C."/>
            <person name="Yan M."/>
            <person name="Daum C."/>
            <person name="Ng V."/>
            <person name="Clum A."/>
            <person name="Steindorff A."/>
            <person name="Ohm R.A."/>
            <person name="Martin F."/>
            <person name="Silar P."/>
            <person name="Natvig D.O."/>
            <person name="Lalanne C."/>
            <person name="Gautier V."/>
            <person name="Ament-Velasquez S.L."/>
            <person name="Kruys A."/>
            <person name="Hutchinson M.I."/>
            <person name="Powell A.J."/>
            <person name="Barry K."/>
            <person name="Miller A.N."/>
            <person name="Grigoriev I.V."/>
            <person name="Debuchy R."/>
            <person name="Gladieux P."/>
            <person name="Hiltunen Thoren M."/>
            <person name="Johannesson H."/>
        </authorList>
    </citation>
    <scope>NUCLEOTIDE SEQUENCE</scope>
    <source>
        <strain evidence="7">CBS 123565</strain>
    </source>
</reference>
<evidence type="ECO:0000256" key="4">
    <source>
        <dbReference type="ARBA" id="ARBA00022679"/>
    </source>
</evidence>
<evidence type="ECO:0000256" key="2">
    <source>
        <dbReference type="ARBA" id="ARBA00007033"/>
    </source>
</evidence>
<keyword evidence="5" id="KW-0812">Transmembrane</keyword>
<feature type="transmembrane region" description="Helical" evidence="5">
    <location>
        <begin position="14"/>
        <end position="33"/>
    </location>
</feature>
<dbReference type="PANTHER" id="PTHR31306:SF3">
    <property type="entry name" value="NUCLEOTIDE-DIPHOSPHO-SUGAR TRANSFERASE DOMAIN-CONTAINING PROTEIN"/>
    <property type="match status" value="1"/>
</dbReference>
<evidence type="ECO:0000256" key="1">
    <source>
        <dbReference type="ARBA" id="ARBA00005664"/>
    </source>
</evidence>
<evidence type="ECO:0000256" key="5">
    <source>
        <dbReference type="SAM" id="Phobius"/>
    </source>
</evidence>
<dbReference type="InterPro" id="IPR008630">
    <property type="entry name" value="Glyco_trans_34"/>
</dbReference>
<feature type="domain" description="Nucleotide-diphospho-sugar transferase" evidence="6">
    <location>
        <begin position="185"/>
        <end position="307"/>
    </location>
</feature>
<evidence type="ECO:0000313" key="8">
    <source>
        <dbReference type="Proteomes" id="UP001304895"/>
    </source>
</evidence>
<dbReference type="GO" id="GO:0006487">
    <property type="term" value="P:protein N-linked glycosylation"/>
    <property type="evidence" value="ECO:0007669"/>
    <property type="project" value="TreeGrafter"/>
</dbReference>
<dbReference type="InterPro" id="IPR005069">
    <property type="entry name" value="Nucl-diP-sugar_transferase"/>
</dbReference>
<dbReference type="Pfam" id="PF03407">
    <property type="entry name" value="Nucleotid_trans"/>
    <property type="match status" value="1"/>
</dbReference>
<protein>
    <recommendedName>
        <fullName evidence="6">Nucleotide-diphospho-sugar transferase domain-containing protein</fullName>
    </recommendedName>
</protein>
<reference evidence="7" key="2">
    <citation type="submission" date="2023-05" db="EMBL/GenBank/DDBJ databases">
        <authorList>
            <consortium name="Lawrence Berkeley National Laboratory"/>
            <person name="Steindorff A."/>
            <person name="Hensen N."/>
            <person name="Bonometti L."/>
            <person name="Westerberg I."/>
            <person name="Brannstrom I.O."/>
            <person name="Guillou S."/>
            <person name="Cros-Aarteil S."/>
            <person name="Calhoun S."/>
            <person name="Haridas S."/>
            <person name="Kuo A."/>
            <person name="Mondo S."/>
            <person name="Pangilinan J."/>
            <person name="Riley R."/>
            <person name="Labutti K."/>
            <person name="Andreopoulos B."/>
            <person name="Lipzen A."/>
            <person name="Chen C."/>
            <person name="Yanf M."/>
            <person name="Daum C."/>
            <person name="Ng V."/>
            <person name="Clum A."/>
            <person name="Ohm R."/>
            <person name="Martin F."/>
            <person name="Silar P."/>
            <person name="Natvig D."/>
            <person name="Lalanne C."/>
            <person name="Gautier V."/>
            <person name="Ament-Velasquez S.L."/>
            <person name="Kruys A."/>
            <person name="Hutchinson M.I."/>
            <person name="Powell A.J."/>
            <person name="Barry K."/>
            <person name="Miller A.N."/>
            <person name="Grigoriev I.V."/>
            <person name="Debuchy R."/>
            <person name="Gladieux P."/>
            <person name="Thoren M.H."/>
            <person name="Johannesson H."/>
        </authorList>
    </citation>
    <scope>NUCLEOTIDE SEQUENCE</scope>
    <source>
        <strain evidence="7">CBS 123565</strain>
    </source>
</reference>
<keyword evidence="5" id="KW-0472">Membrane</keyword>
<dbReference type="InterPro" id="IPR029044">
    <property type="entry name" value="Nucleotide-diphossugar_trans"/>
</dbReference>
<dbReference type="PANTHER" id="PTHR31306">
    <property type="entry name" value="ALPHA-1,6-MANNOSYLTRANSFERASE MNN11-RELATED"/>
    <property type="match status" value="1"/>
</dbReference>
<keyword evidence="5" id="KW-1133">Transmembrane helix</keyword>
<keyword evidence="8" id="KW-1185">Reference proteome</keyword>
<comment type="similarity">
    <text evidence="1">Belongs to the glycosyltransferase 34 family.</text>
</comment>
<dbReference type="GO" id="GO:0016757">
    <property type="term" value="F:glycosyltransferase activity"/>
    <property type="evidence" value="ECO:0007669"/>
    <property type="project" value="UniProtKB-KW"/>
</dbReference>
<dbReference type="GO" id="GO:0000139">
    <property type="term" value="C:Golgi membrane"/>
    <property type="evidence" value="ECO:0007669"/>
    <property type="project" value="TreeGrafter"/>
</dbReference>
<evidence type="ECO:0000256" key="3">
    <source>
        <dbReference type="ARBA" id="ARBA00022676"/>
    </source>
</evidence>
<comment type="caution">
    <text evidence="7">The sequence shown here is derived from an EMBL/GenBank/DDBJ whole genome shotgun (WGS) entry which is preliminary data.</text>
</comment>
<organism evidence="7 8">
    <name type="scientific">Trichocladium antarcticum</name>
    <dbReference type="NCBI Taxonomy" id="1450529"/>
    <lineage>
        <taxon>Eukaryota</taxon>
        <taxon>Fungi</taxon>
        <taxon>Dikarya</taxon>
        <taxon>Ascomycota</taxon>
        <taxon>Pezizomycotina</taxon>
        <taxon>Sordariomycetes</taxon>
        <taxon>Sordariomycetidae</taxon>
        <taxon>Sordariales</taxon>
        <taxon>Chaetomiaceae</taxon>
        <taxon>Trichocladium</taxon>
    </lineage>
</organism>
<dbReference type="EMBL" id="MU853407">
    <property type="protein sequence ID" value="KAK4135156.1"/>
    <property type="molecule type" value="Genomic_DNA"/>
</dbReference>
<dbReference type="Proteomes" id="UP001304895">
    <property type="component" value="Unassembled WGS sequence"/>
</dbReference>
<gene>
    <name evidence="7" type="ORF">BT67DRAFT_292913</name>
</gene>
<name>A0AAN6ZEW8_9PEZI</name>
<accession>A0AAN6ZEW8</accession>
<sequence length="396" mass="44619">MAALQNLPQAWRRLIFLLPVLVITLILATGLYNGSLPKPRLPKVTFDNPAPASSLDRTLGNGLPAAAYNRTPDSIPDLIRALWAPLVLPITAPSFTTLDNGAKLQLPPAEELVHRRSLGKKICIMDVDTRDLGGESSVFAEKPPQWDNLGNPSAGFLSHYLYAMIHGYSYKFIRAPKYSDRAPHWSKVIFTKELLKDYDIVVMLDYDAMFPSPEVPLEWMLNYWKIGPEVLVAMAEDPPGEGNKDLRHKVNINSGFIIAQASENTQRLFKDWAECPDETRYKGCAIWKNKPFHEQSAFSSHVRYDFLDGFSIDTHPEYIRMLPCREANGIPEVAGCGCVGQLVRHYWAKKSLTNREFSHNIMAALTPLLAQAAYKTPESKHVEDWREKTLSGSEIR</sequence>
<keyword evidence="4" id="KW-0808">Transferase</keyword>
<keyword evidence="3" id="KW-0328">Glycosyltransferase</keyword>
<proteinExistence type="inferred from homology"/>
<evidence type="ECO:0000313" key="7">
    <source>
        <dbReference type="EMBL" id="KAK4135156.1"/>
    </source>
</evidence>